<name>A0A370DCC3_9GAMM</name>
<organism evidence="6 7">
    <name type="scientific">endosymbiont of Galathealinum brachiosum</name>
    <dbReference type="NCBI Taxonomy" id="2200906"/>
    <lineage>
        <taxon>Bacteria</taxon>
        <taxon>Pseudomonadati</taxon>
        <taxon>Pseudomonadota</taxon>
        <taxon>Gammaproteobacteria</taxon>
        <taxon>sulfur-oxidizing symbionts</taxon>
    </lineage>
</organism>
<keyword evidence="3" id="KW-0808">Transferase</keyword>
<protein>
    <recommendedName>
        <fullName evidence="2">histidine kinase</fullName>
        <ecNumber evidence="2">2.7.13.3</ecNumber>
    </recommendedName>
</protein>
<keyword evidence="7" id="KW-1185">Reference proteome</keyword>
<sequence>MHKSLEKNLPFLIEEFSSSGTSIDNRWKSILQRFFSDCTLSHSKHAIEKCQINDQHNILEVPSILLKHGYTLNTIDSATLFNTSDIELANSLLKLTKQFITIEEAVEKGATEERLRIARDLHDDVAARMLTLIHTVKDEQTIALSRSILKSLRNSIYTLDNKSTASILDAITDVRSEIQDRLNSIGMQLIWHQSDNLQGLSFTPRQHINLNRMLHEVTTNVIRHADAEFMEIIINLQQLQLTVEASDNGHGFDVKNCIPGKGLNNIKTRAQELNGSASWFNLNDRETGENKGSCVRINFVISDTTGQ</sequence>
<dbReference type="InterPro" id="IPR050482">
    <property type="entry name" value="Sensor_HK_TwoCompSys"/>
</dbReference>
<evidence type="ECO:0000256" key="2">
    <source>
        <dbReference type="ARBA" id="ARBA00012438"/>
    </source>
</evidence>
<comment type="catalytic activity">
    <reaction evidence="1">
        <text>ATP + protein L-histidine = ADP + protein N-phospho-L-histidine.</text>
        <dbReference type="EC" id="2.7.13.3"/>
    </reaction>
</comment>
<dbReference type="EMBL" id="QFXC01000011">
    <property type="protein sequence ID" value="RDH82562.1"/>
    <property type="molecule type" value="Genomic_DNA"/>
</dbReference>
<dbReference type="AlphaFoldDB" id="A0A370DCC3"/>
<dbReference type="InterPro" id="IPR036890">
    <property type="entry name" value="HATPase_C_sf"/>
</dbReference>
<reference evidence="6 7" key="1">
    <citation type="journal article" date="2018" name="ISME J.">
        <title>Endosymbiont genomes yield clues of tubeworm success.</title>
        <authorList>
            <person name="Li Y."/>
            <person name="Liles M.R."/>
            <person name="Halanych K.M."/>
        </authorList>
    </citation>
    <scope>NUCLEOTIDE SEQUENCE [LARGE SCALE GENOMIC DNA]</scope>
    <source>
        <strain evidence="6">A1464</strain>
    </source>
</reference>
<accession>A0A370DCC3</accession>
<evidence type="ECO:0000313" key="7">
    <source>
        <dbReference type="Proteomes" id="UP000254266"/>
    </source>
</evidence>
<dbReference type="Proteomes" id="UP000254266">
    <property type="component" value="Unassembled WGS sequence"/>
</dbReference>
<proteinExistence type="predicted"/>
<comment type="caution">
    <text evidence="6">The sequence shown here is derived from an EMBL/GenBank/DDBJ whole genome shotgun (WGS) entry which is preliminary data.</text>
</comment>
<dbReference type="Gene3D" id="3.30.565.10">
    <property type="entry name" value="Histidine kinase-like ATPase, C-terminal domain"/>
    <property type="match status" value="1"/>
</dbReference>
<keyword evidence="5" id="KW-0902">Two-component regulatory system</keyword>
<dbReference type="GO" id="GO:0004673">
    <property type="term" value="F:protein histidine kinase activity"/>
    <property type="evidence" value="ECO:0007669"/>
    <property type="project" value="UniProtKB-EC"/>
</dbReference>
<evidence type="ECO:0000256" key="5">
    <source>
        <dbReference type="ARBA" id="ARBA00023012"/>
    </source>
</evidence>
<keyword evidence="4" id="KW-0418">Kinase</keyword>
<dbReference type="SUPFAM" id="SSF55874">
    <property type="entry name" value="ATPase domain of HSP90 chaperone/DNA topoisomerase II/histidine kinase"/>
    <property type="match status" value="1"/>
</dbReference>
<evidence type="ECO:0000256" key="3">
    <source>
        <dbReference type="ARBA" id="ARBA00022679"/>
    </source>
</evidence>
<dbReference type="GO" id="GO:0000160">
    <property type="term" value="P:phosphorelay signal transduction system"/>
    <property type="evidence" value="ECO:0007669"/>
    <property type="project" value="UniProtKB-KW"/>
</dbReference>
<evidence type="ECO:0000256" key="1">
    <source>
        <dbReference type="ARBA" id="ARBA00000085"/>
    </source>
</evidence>
<evidence type="ECO:0000256" key="4">
    <source>
        <dbReference type="ARBA" id="ARBA00022777"/>
    </source>
</evidence>
<gene>
    <name evidence="6" type="ORF">DIZ80_09765</name>
</gene>
<dbReference type="PANTHER" id="PTHR24421:SF10">
    <property type="entry name" value="NITRATE_NITRITE SENSOR PROTEIN NARQ"/>
    <property type="match status" value="1"/>
</dbReference>
<dbReference type="PANTHER" id="PTHR24421">
    <property type="entry name" value="NITRATE/NITRITE SENSOR PROTEIN NARX-RELATED"/>
    <property type="match status" value="1"/>
</dbReference>
<evidence type="ECO:0000313" key="6">
    <source>
        <dbReference type="EMBL" id="RDH82562.1"/>
    </source>
</evidence>
<dbReference type="EC" id="2.7.13.3" evidence="2"/>